<keyword evidence="2" id="KW-1185">Reference proteome</keyword>
<comment type="caution">
    <text evidence="1">The sequence shown here is derived from an EMBL/GenBank/DDBJ whole genome shotgun (WGS) entry which is preliminary data.</text>
</comment>
<accession>A0ABT7VRE4</accession>
<reference evidence="1" key="1">
    <citation type="submission" date="2023-06" db="EMBL/GenBank/DDBJ databases">
        <title>Uncultivated large filamentous bacteria from sulfidic sediments reveal new species and different genomic features in energy metabolism and defense.</title>
        <authorList>
            <person name="Fonseca A."/>
        </authorList>
    </citation>
    <scope>NUCLEOTIDE SEQUENCE</scope>
    <source>
        <strain evidence="1">HSG4</strain>
    </source>
</reference>
<evidence type="ECO:0000313" key="2">
    <source>
        <dbReference type="Proteomes" id="UP001171945"/>
    </source>
</evidence>
<dbReference type="EMBL" id="JAUCGM010000087">
    <property type="protein sequence ID" value="MDM8562215.1"/>
    <property type="molecule type" value="Genomic_DNA"/>
</dbReference>
<dbReference type="Proteomes" id="UP001171945">
    <property type="component" value="Unassembled WGS sequence"/>
</dbReference>
<proteinExistence type="predicted"/>
<name>A0ABT7VRE4_9GAMM</name>
<organism evidence="1 2">
    <name type="scientific">Candidatus Marithioploca araucensis</name>
    <dbReference type="NCBI Taxonomy" id="70273"/>
    <lineage>
        <taxon>Bacteria</taxon>
        <taxon>Pseudomonadati</taxon>
        <taxon>Pseudomonadota</taxon>
        <taxon>Gammaproteobacteria</taxon>
        <taxon>Thiotrichales</taxon>
        <taxon>Thiotrichaceae</taxon>
        <taxon>Candidatus Marithioploca</taxon>
    </lineage>
</organism>
<sequence length="72" mass="8161">MKRPTDKSNNNRGHTTIYLAADAKSRAAEEECYPDETLHLLSPSRYGRVTLRTTKRSSGQFTFMLNAAQLEN</sequence>
<gene>
    <name evidence="1" type="ORF">QUF54_02560</name>
</gene>
<evidence type="ECO:0000313" key="1">
    <source>
        <dbReference type="EMBL" id="MDM8562215.1"/>
    </source>
</evidence>
<protein>
    <submittedName>
        <fullName evidence="1">Uncharacterized protein</fullName>
    </submittedName>
</protein>